<feature type="compositionally biased region" description="Low complexity" evidence="1">
    <location>
        <begin position="303"/>
        <end position="313"/>
    </location>
</feature>
<evidence type="ECO:0000313" key="3">
    <source>
        <dbReference type="Proteomes" id="UP000507470"/>
    </source>
</evidence>
<dbReference type="PANTHER" id="PTHR33053">
    <property type="entry name" value="PROTEIN, PUTATIVE-RELATED"/>
    <property type="match status" value="1"/>
</dbReference>
<dbReference type="Proteomes" id="UP000507470">
    <property type="component" value="Unassembled WGS sequence"/>
</dbReference>
<name>A0A6J8EQV4_MYTCO</name>
<proteinExistence type="predicted"/>
<organism evidence="2 3">
    <name type="scientific">Mytilus coruscus</name>
    <name type="common">Sea mussel</name>
    <dbReference type="NCBI Taxonomy" id="42192"/>
    <lineage>
        <taxon>Eukaryota</taxon>
        <taxon>Metazoa</taxon>
        <taxon>Spiralia</taxon>
        <taxon>Lophotrochozoa</taxon>
        <taxon>Mollusca</taxon>
        <taxon>Bivalvia</taxon>
        <taxon>Autobranchia</taxon>
        <taxon>Pteriomorphia</taxon>
        <taxon>Mytilida</taxon>
        <taxon>Mytiloidea</taxon>
        <taxon>Mytilidae</taxon>
        <taxon>Mytilinae</taxon>
        <taxon>Mytilus</taxon>
    </lineage>
</organism>
<evidence type="ECO:0000256" key="1">
    <source>
        <dbReference type="SAM" id="MobiDB-lite"/>
    </source>
</evidence>
<feature type="region of interest" description="Disordered" evidence="1">
    <location>
        <begin position="560"/>
        <end position="587"/>
    </location>
</feature>
<reference evidence="2 3" key="1">
    <citation type="submission" date="2020-06" db="EMBL/GenBank/DDBJ databases">
        <authorList>
            <person name="Li R."/>
            <person name="Bekaert M."/>
        </authorList>
    </citation>
    <scope>NUCLEOTIDE SEQUENCE [LARGE SCALE GENOMIC DNA]</scope>
    <source>
        <strain evidence="3">wild</strain>
    </source>
</reference>
<feature type="compositionally biased region" description="Polar residues" evidence="1">
    <location>
        <begin position="353"/>
        <end position="364"/>
    </location>
</feature>
<evidence type="ECO:0008006" key="4">
    <source>
        <dbReference type="Google" id="ProtNLM"/>
    </source>
</evidence>
<feature type="compositionally biased region" description="Low complexity" evidence="1">
    <location>
        <begin position="365"/>
        <end position="379"/>
    </location>
</feature>
<dbReference type="AlphaFoldDB" id="A0A6J8EQV4"/>
<sequence>MHQDCFGVMKRLLLIWMLGKKKETKISFGHIEEISTRLVQLSKFIPKKFARKPRGLDEIDYWKATEYRQFLLYTGKLVLKGVLKKELYEHFLSFSVAMTKLAQILYGEEILVNNVHSMVHWADDAKEYGCLDNCAAFSFENHMQHLKKMIRSGKNPLSQIVKRISELDNLQSKKVETVISNICNKKPNNAFVLNNHTCCEVLMLKQYVIVGFSDNSVAVAHKSGLEKQRKGNLHVTGPLTTRVPEQEKGKYLTRKEDSDHEDEPTCTSKKISKLPVPPMLSSPTTNSSFSPLNRSLTGEMTRPSTSSIPSSTSAMRFCTSSSLAALSPEMVRSLTLSPTVDWLPHDTNSSFRPLNRSLTGEMTKSSSSPSTMRSGISRSLPAPSPLMTPSPGMIRSSMTPSPAVDWLPHDTTTQRKILENLAEIPENQREMKEMLGQILSSKSGPKDIIIEDIIQSPAKSEEELLEIIWQIENPEFKKKLISLLSTLGGSKVVDTVRKMLRVFGTNGLWSNYSLKGKKKKNFSELSLCRVVIKSCIKIHRCNGSEFEECIAETLKHAPAQKDGPRYKKRPETNTRPADQRAENHNLE</sequence>
<feature type="compositionally biased region" description="Basic and acidic residues" evidence="1">
    <location>
        <begin position="244"/>
        <end position="258"/>
    </location>
</feature>
<feature type="region of interest" description="Disordered" evidence="1">
    <location>
        <begin position="353"/>
        <end position="390"/>
    </location>
</feature>
<dbReference type="EMBL" id="CACVKT020009705">
    <property type="protein sequence ID" value="CAC5422989.1"/>
    <property type="molecule type" value="Genomic_DNA"/>
</dbReference>
<accession>A0A6J8EQV4</accession>
<feature type="compositionally biased region" description="Basic and acidic residues" evidence="1">
    <location>
        <begin position="562"/>
        <end position="587"/>
    </location>
</feature>
<keyword evidence="3" id="KW-1185">Reference proteome</keyword>
<feature type="region of interest" description="Disordered" evidence="1">
    <location>
        <begin position="229"/>
        <end position="314"/>
    </location>
</feature>
<evidence type="ECO:0000313" key="2">
    <source>
        <dbReference type="EMBL" id="CAC5422989.1"/>
    </source>
</evidence>
<gene>
    <name evidence="2" type="ORF">MCOR_54999</name>
</gene>
<feature type="compositionally biased region" description="Polar residues" evidence="1">
    <location>
        <begin position="281"/>
        <end position="298"/>
    </location>
</feature>
<protein>
    <recommendedName>
        <fullName evidence="4">DUF4806 domain-containing protein</fullName>
    </recommendedName>
</protein>
<dbReference type="OrthoDB" id="5989442at2759"/>